<comment type="caution">
    <text evidence="7">The sequence shown here is derived from an EMBL/GenBank/DDBJ whole genome shotgun (WGS) entry which is preliminary data.</text>
</comment>
<evidence type="ECO:0000259" key="5">
    <source>
        <dbReference type="Pfam" id="PF00675"/>
    </source>
</evidence>
<dbReference type="PANTHER" id="PTHR11851">
    <property type="entry name" value="METALLOPROTEASE"/>
    <property type="match status" value="1"/>
</dbReference>
<evidence type="ECO:0000313" key="8">
    <source>
        <dbReference type="Proteomes" id="UP001595536"/>
    </source>
</evidence>
<evidence type="ECO:0000256" key="1">
    <source>
        <dbReference type="ARBA" id="ARBA00001947"/>
    </source>
</evidence>
<dbReference type="RefSeq" id="WP_376831112.1">
    <property type="nucleotide sequence ID" value="NZ_JBHLWR010000006.1"/>
</dbReference>
<dbReference type="InterPro" id="IPR011249">
    <property type="entry name" value="Metalloenz_LuxS/M16"/>
</dbReference>
<dbReference type="InterPro" id="IPR050361">
    <property type="entry name" value="MPP/UQCRC_Complex"/>
</dbReference>
<evidence type="ECO:0000256" key="4">
    <source>
        <dbReference type="RuleBase" id="RU004447"/>
    </source>
</evidence>
<dbReference type="InterPro" id="IPR007863">
    <property type="entry name" value="Peptidase_M16_C"/>
</dbReference>
<dbReference type="EMBL" id="JBHRUV010000042">
    <property type="protein sequence ID" value="MFC3266467.1"/>
    <property type="molecule type" value="Genomic_DNA"/>
</dbReference>
<dbReference type="Proteomes" id="UP001595536">
    <property type="component" value="Unassembled WGS sequence"/>
</dbReference>
<evidence type="ECO:0000256" key="2">
    <source>
        <dbReference type="ARBA" id="ARBA00007261"/>
    </source>
</evidence>
<dbReference type="Pfam" id="PF05193">
    <property type="entry name" value="Peptidase_M16_C"/>
    <property type="match status" value="1"/>
</dbReference>
<dbReference type="PROSITE" id="PS00143">
    <property type="entry name" value="INSULINASE"/>
    <property type="match status" value="1"/>
</dbReference>
<keyword evidence="3" id="KW-0645">Protease</keyword>
<keyword evidence="8" id="KW-1185">Reference proteome</keyword>
<feature type="domain" description="Peptidase M16 C-terminal" evidence="6">
    <location>
        <begin position="187"/>
        <end position="369"/>
    </location>
</feature>
<protein>
    <submittedName>
        <fullName evidence="7">M16 family metallopeptidase</fullName>
    </submittedName>
</protein>
<evidence type="ECO:0000256" key="3">
    <source>
        <dbReference type="ARBA" id="ARBA00023049"/>
    </source>
</evidence>
<keyword evidence="3" id="KW-0482">Metalloprotease</keyword>
<keyword evidence="3" id="KW-0378">Hydrolase</keyword>
<dbReference type="Gene3D" id="3.30.830.10">
    <property type="entry name" value="Metalloenzyme, LuxS/M16 peptidase-like"/>
    <property type="match status" value="2"/>
</dbReference>
<comment type="similarity">
    <text evidence="2 4">Belongs to the peptidase M16 family.</text>
</comment>
<evidence type="ECO:0000313" key="7">
    <source>
        <dbReference type="EMBL" id="MFC3266467.1"/>
    </source>
</evidence>
<comment type="cofactor">
    <cofactor evidence="1">
        <name>Zn(2+)</name>
        <dbReference type="ChEBI" id="CHEBI:29105"/>
    </cofactor>
</comment>
<dbReference type="InterPro" id="IPR001431">
    <property type="entry name" value="Pept_M16_Zn_BS"/>
</dbReference>
<sequence length="436" mass="47525">MSSGAALRIEGAPAAAGEGPAVYASTLDNGLDVVVIPDRRAPVVTHMVWYRNGSADDPPGKSGIAHFLEHLMFKGTRLHPEGEFSDVVAAIGGQENAFTSYDYTAYFQRVAKEHLGRMMHFEADRMHNLAFDEAVVGPEREVVIEERRMRTDSDPEQRLAEAMDAALFTHHPYGTPIIGWMHEIEGLTRDDAFSYYQRFYTPSNAILVVAGDVEPEEANALAAEHYGVIPAAPRPQRRRVQEPPPQAARRVTVADARVEQPLLRRLYLAPSALTGGAQLACALDVLAELLGGGPTSVLYRRLVLEQGKAVSAGAWYFGSAVDMTRFGFYVTPAAGVSLDDMEQMLDAAIADFLAKGVSEADFRRAVTRLVADMTYARDSQATLARVFGSALAIGETIEDVRAWPARIAAVTPQEVMDAARRWLDARAAVTGRLEPA</sequence>
<evidence type="ECO:0000259" key="6">
    <source>
        <dbReference type="Pfam" id="PF05193"/>
    </source>
</evidence>
<dbReference type="PANTHER" id="PTHR11851:SF49">
    <property type="entry name" value="MITOCHONDRIAL-PROCESSING PEPTIDASE SUBUNIT ALPHA"/>
    <property type="match status" value="1"/>
</dbReference>
<proteinExistence type="inferred from homology"/>
<gene>
    <name evidence="7" type="ORF">ACFOEX_08885</name>
</gene>
<name>A0ABV7LFA2_9HYPH</name>
<dbReference type="InterPro" id="IPR011765">
    <property type="entry name" value="Pept_M16_N"/>
</dbReference>
<dbReference type="SUPFAM" id="SSF63411">
    <property type="entry name" value="LuxS/MPP-like metallohydrolase"/>
    <property type="match status" value="2"/>
</dbReference>
<feature type="domain" description="Peptidase M16 N-terminal" evidence="5">
    <location>
        <begin position="34"/>
        <end position="178"/>
    </location>
</feature>
<dbReference type="Pfam" id="PF00675">
    <property type="entry name" value="Peptidase_M16"/>
    <property type="match status" value="1"/>
</dbReference>
<reference evidence="8" key="1">
    <citation type="journal article" date="2019" name="Int. J. Syst. Evol. Microbiol.">
        <title>The Global Catalogue of Microorganisms (GCM) 10K type strain sequencing project: providing services to taxonomists for standard genome sequencing and annotation.</title>
        <authorList>
            <consortium name="The Broad Institute Genomics Platform"/>
            <consortium name="The Broad Institute Genome Sequencing Center for Infectious Disease"/>
            <person name="Wu L."/>
            <person name="Ma J."/>
        </authorList>
    </citation>
    <scope>NUCLEOTIDE SEQUENCE [LARGE SCALE GENOMIC DNA]</scope>
    <source>
        <strain evidence="8">CCM 7941</strain>
    </source>
</reference>
<organism evidence="7 8">
    <name type="scientific">Camelimonas abortus</name>
    <dbReference type="NCBI Taxonomy" id="1017184"/>
    <lineage>
        <taxon>Bacteria</taxon>
        <taxon>Pseudomonadati</taxon>
        <taxon>Pseudomonadota</taxon>
        <taxon>Alphaproteobacteria</taxon>
        <taxon>Hyphomicrobiales</taxon>
        <taxon>Chelatococcaceae</taxon>
        <taxon>Camelimonas</taxon>
    </lineage>
</organism>
<accession>A0ABV7LFA2</accession>